<dbReference type="EMBL" id="JAKLTN010000008">
    <property type="protein sequence ID" value="MCG2579112.1"/>
    <property type="molecule type" value="Genomic_DNA"/>
</dbReference>
<organism evidence="1 2">
    <name type="scientific">Dechloromonas hankyongensis</name>
    <dbReference type="NCBI Taxonomy" id="2908002"/>
    <lineage>
        <taxon>Bacteria</taxon>
        <taxon>Pseudomonadati</taxon>
        <taxon>Pseudomonadota</taxon>
        <taxon>Betaproteobacteria</taxon>
        <taxon>Rhodocyclales</taxon>
        <taxon>Azonexaceae</taxon>
        <taxon>Dechloromonas</taxon>
    </lineage>
</organism>
<reference evidence="1" key="1">
    <citation type="submission" date="2022-01" db="EMBL/GenBank/DDBJ databases">
        <authorList>
            <person name="Jo J.-H."/>
            <person name="Im W.-T."/>
        </authorList>
    </citation>
    <scope>NUCLEOTIDE SEQUENCE</scope>
    <source>
        <strain evidence="1">XY25</strain>
    </source>
</reference>
<evidence type="ECO:0000313" key="2">
    <source>
        <dbReference type="Proteomes" id="UP001165384"/>
    </source>
</evidence>
<name>A0ABS9K7H5_9RHOO</name>
<protein>
    <submittedName>
        <fullName evidence="1">Uncharacterized protein</fullName>
    </submittedName>
</protein>
<gene>
    <name evidence="1" type="ORF">LZ012_19150</name>
</gene>
<proteinExistence type="predicted"/>
<dbReference type="Proteomes" id="UP001165384">
    <property type="component" value="Unassembled WGS sequence"/>
</dbReference>
<comment type="caution">
    <text evidence="1">The sequence shown here is derived from an EMBL/GenBank/DDBJ whole genome shotgun (WGS) entry which is preliminary data.</text>
</comment>
<accession>A0ABS9K7H5</accession>
<evidence type="ECO:0000313" key="1">
    <source>
        <dbReference type="EMBL" id="MCG2579112.1"/>
    </source>
</evidence>
<dbReference type="RefSeq" id="WP_275712575.1">
    <property type="nucleotide sequence ID" value="NZ_JAKLTN010000008.1"/>
</dbReference>
<sequence>MPDTQFPADAFGDRFDITALPLPRPPAGYAVQLLDTDQLLDQATGELAPVRTPQLKPLFASFDDAYAAARRWVDNHCSDPTEHHLAIVPAGYDSLLERHVLIYGVLCTRP</sequence>
<keyword evidence="2" id="KW-1185">Reference proteome</keyword>